<comment type="cofactor">
    <cofactor evidence="1">
        <name>pyridoxal 5'-phosphate</name>
        <dbReference type="ChEBI" id="CHEBI:597326"/>
    </cofactor>
</comment>
<dbReference type="InterPro" id="IPR015424">
    <property type="entry name" value="PyrdxlP-dep_Trfase"/>
</dbReference>
<comment type="caution">
    <text evidence="2">The sequence shown here is derived from an EMBL/GenBank/DDBJ whole genome shotgun (WGS) entry which is preliminary data.</text>
</comment>
<gene>
    <name evidence="2" type="ORF">S06H3_63979</name>
</gene>
<dbReference type="GO" id="GO:0030170">
    <property type="term" value="F:pyridoxal phosphate binding"/>
    <property type="evidence" value="ECO:0007669"/>
    <property type="project" value="InterPro"/>
</dbReference>
<dbReference type="PANTHER" id="PTHR43713">
    <property type="entry name" value="GLUTAMATE-1-SEMIALDEHYDE 2,1-AMINOMUTASE"/>
    <property type="match status" value="1"/>
</dbReference>
<evidence type="ECO:0000256" key="1">
    <source>
        <dbReference type="ARBA" id="ARBA00001933"/>
    </source>
</evidence>
<sequence length="42" mass="4555">MAAVLVEPVPGTNGRIVPPPEYLPRIRKICDENGVLLIADEV</sequence>
<dbReference type="SUPFAM" id="SSF53383">
    <property type="entry name" value="PLP-dependent transferases"/>
    <property type="match status" value="1"/>
</dbReference>
<dbReference type="Pfam" id="PF00202">
    <property type="entry name" value="Aminotran_3"/>
    <property type="match status" value="1"/>
</dbReference>
<feature type="non-terminal residue" evidence="2">
    <location>
        <position position="42"/>
    </location>
</feature>
<dbReference type="InterPro" id="IPR015421">
    <property type="entry name" value="PyrdxlP-dep_Trfase_major"/>
</dbReference>
<dbReference type="AlphaFoldDB" id="X1QDP9"/>
<reference evidence="2" key="1">
    <citation type="journal article" date="2014" name="Front. Microbiol.">
        <title>High frequency of phylogenetically diverse reductive dehalogenase-homologous genes in deep subseafloor sedimentary metagenomes.</title>
        <authorList>
            <person name="Kawai M."/>
            <person name="Futagami T."/>
            <person name="Toyoda A."/>
            <person name="Takaki Y."/>
            <person name="Nishi S."/>
            <person name="Hori S."/>
            <person name="Arai W."/>
            <person name="Tsubouchi T."/>
            <person name="Morono Y."/>
            <person name="Uchiyama I."/>
            <person name="Ito T."/>
            <person name="Fujiyama A."/>
            <person name="Inagaki F."/>
            <person name="Takami H."/>
        </authorList>
    </citation>
    <scope>NUCLEOTIDE SEQUENCE</scope>
    <source>
        <strain evidence="2">Expedition CK06-06</strain>
    </source>
</reference>
<dbReference type="PANTHER" id="PTHR43713:SF3">
    <property type="entry name" value="GLUTAMATE-1-SEMIALDEHYDE 2,1-AMINOMUTASE 1, CHLOROPLASTIC-RELATED"/>
    <property type="match status" value="1"/>
</dbReference>
<evidence type="ECO:0000313" key="2">
    <source>
        <dbReference type="EMBL" id="GAI49130.1"/>
    </source>
</evidence>
<accession>X1QDP9</accession>
<name>X1QDP9_9ZZZZ</name>
<dbReference type="InterPro" id="IPR005814">
    <property type="entry name" value="Aminotrans_3"/>
</dbReference>
<dbReference type="GO" id="GO:0008483">
    <property type="term" value="F:transaminase activity"/>
    <property type="evidence" value="ECO:0007669"/>
    <property type="project" value="InterPro"/>
</dbReference>
<organism evidence="2">
    <name type="scientific">marine sediment metagenome</name>
    <dbReference type="NCBI Taxonomy" id="412755"/>
    <lineage>
        <taxon>unclassified sequences</taxon>
        <taxon>metagenomes</taxon>
        <taxon>ecological metagenomes</taxon>
    </lineage>
</organism>
<dbReference type="EMBL" id="BARV01042590">
    <property type="protein sequence ID" value="GAI49130.1"/>
    <property type="molecule type" value="Genomic_DNA"/>
</dbReference>
<dbReference type="Gene3D" id="3.40.640.10">
    <property type="entry name" value="Type I PLP-dependent aspartate aminotransferase-like (Major domain)"/>
    <property type="match status" value="1"/>
</dbReference>
<proteinExistence type="predicted"/>
<protein>
    <submittedName>
        <fullName evidence="2">Uncharacterized protein</fullName>
    </submittedName>
</protein>